<dbReference type="STRING" id="1215104.GCA_000730585_03537"/>
<dbReference type="Pfam" id="PF00561">
    <property type="entry name" value="Abhydrolase_1"/>
    <property type="match status" value="1"/>
</dbReference>
<evidence type="ECO:0000256" key="3">
    <source>
        <dbReference type="PIRNR" id="PIRNR005539"/>
    </source>
</evidence>
<dbReference type="RefSeq" id="WP_042123649.1">
    <property type="nucleotide sequence ID" value="NZ_FZOL01000007.1"/>
</dbReference>
<dbReference type="PANTHER" id="PTHR43194:SF2">
    <property type="entry name" value="PEROXISOMAL MEMBRANE PROTEIN LPX1"/>
    <property type="match status" value="1"/>
</dbReference>
<name>A0A239EDF8_9PSED</name>
<dbReference type="Gene3D" id="3.40.50.1820">
    <property type="entry name" value="alpha/beta hydrolase"/>
    <property type="match status" value="1"/>
</dbReference>
<dbReference type="PANTHER" id="PTHR43194">
    <property type="entry name" value="HYDROLASE ALPHA/BETA FOLD FAMILY"/>
    <property type="match status" value="1"/>
</dbReference>
<dbReference type="InterPro" id="IPR050228">
    <property type="entry name" value="Carboxylesterase_BioH"/>
</dbReference>
<dbReference type="EMBL" id="FZOL01000007">
    <property type="protein sequence ID" value="SNS42043.1"/>
    <property type="molecule type" value="Genomic_DNA"/>
</dbReference>
<evidence type="ECO:0000256" key="1">
    <source>
        <dbReference type="ARBA" id="ARBA00010088"/>
    </source>
</evidence>
<feature type="active site" description="Proton donor" evidence="4">
    <location>
        <position position="277"/>
    </location>
</feature>
<feature type="active site" description="Nucleophile" evidence="4">
    <location>
        <position position="110"/>
    </location>
</feature>
<dbReference type="Proteomes" id="UP000198407">
    <property type="component" value="Unassembled WGS sequence"/>
</dbReference>
<dbReference type="InterPro" id="IPR029058">
    <property type="entry name" value="AB_hydrolase_fold"/>
</dbReference>
<dbReference type="GO" id="GO:0008233">
    <property type="term" value="F:peptidase activity"/>
    <property type="evidence" value="ECO:0007669"/>
    <property type="project" value="InterPro"/>
</dbReference>
<keyword evidence="7" id="KW-1185">Reference proteome</keyword>
<accession>A0A239EDF8</accession>
<evidence type="ECO:0000256" key="2">
    <source>
        <dbReference type="ARBA" id="ARBA00022801"/>
    </source>
</evidence>
<sequence>MELIKSREGFAPFGSYQTWYRITGDLECGRTPLVILHGGPGCTHDYVDAYKDVAAGGYPVIHYDQLGNGRSTHLPDKPSSFWTPQLFLDELDNLLEHLGIQERYAVLGQSWGGMLGSLHAARRPAGLRCFVIANSPVDMRVWVEEANRLRAELPPQVQETLLRHEATGDFSAPEYIAATRVFYDRHVCRLDPWPDEVVRTFEQVDADPTVYRAMAGPNEFHIIGNTKDLSVLDCLGKINVPCLLISGRYDEATPLVVKPFIDIIPGIRWALFENSSHMPHVEERVACMGTVVTFLDENL</sequence>
<proteinExistence type="inferred from homology"/>
<dbReference type="InterPro" id="IPR000073">
    <property type="entry name" value="AB_hydrolase_1"/>
</dbReference>
<dbReference type="PRINTS" id="PR00793">
    <property type="entry name" value="PROAMNOPTASE"/>
</dbReference>
<dbReference type="GO" id="GO:0006508">
    <property type="term" value="P:proteolysis"/>
    <property type="evidence" value="ECO:0007669"/>
    <property type="project" value="InterPro"/>
</dbReference>
<evidence type="ECO:0000313" key="6">
    <source>
        <dbReference type="EMBL" id="SNS42043.1"/>
    </source>
</evidence>
<reference evidence="7" key="1">
    <citation type="submission" date="2017-06" db="EMBL/GenBank/DDBJ databases">
        <authorList>
            <person name="Varghese N."/>
            <person name="Submissions S."/>
        </authorList>
    </citation>
    <scope>NUCLEOTIDE SEQUENCE [LARGE SCALE GENOMIC DNA]</scope>
    <source>
        <strain evidence="7">DSM 22348</strain>
    </source>
</reference>
<feature type="domain" description="AB hydrolase-1" evidence="5">
    <location>
        <begin position="32"/>
        <end position="283"/>
    </location>
</feature>
<dbReference type="PIRSF" id="PIRSF005539">
    <property type="entry name" value="Pept_S33_TRI_F1"/>
    <property type="match status" value="1"/>
</dbReference>
<evidence type="ECO:0000259" key="5">
    <source>
        <dbReference type="Pfam" id="PF00561"/>
    </source>
</evidence>
<dbReference type="InterPro" id="IPR002410">
    <property type="entry name" value="Peptidase_S33"/>
</dbReference>
<dbReference type="AlphaFoldDB" id="A0A239EDF8"/>
<dbReference type="OrthoDB" id="9773293at2"/>
<protein>
    <submittedName>
        <fullName evidence="6">L-proline amide hydrolase</fullName>
    </submittedName>
</protein>
<feature type="active site" evidence="4">
    <location>
        <position position="250"/>
    </location>
</feature>
<evidence type="ECO:0000313" key="7">
    <source>
        <dbReference type="Proteomes" id="UP000198407"/>
    </source>
</evidence>
<organism evidence="6 7">
    <name type="scientific">Pseudomonas japonica</name>
    <dbReference type="NCBI Taxonomy" id="256466"/>
    <lineage>
        <taxon>Bacteria</taxon>
        <taxon>Pseudomonadati</taxon>
        <taxon>Pseudomonadota</taxon>
        <taxon>Gammaproteobacteria</taxon>
        <taxon>Pseudomonadales</taxon>
        <taxon>Pseudomonadaceae</taxon>
        <taxon>Pseudomonas</taxon>
    </lineage>
</organism>
<evidence type="ECO:0000256" key="4">
    <source>
        <dbReference type="PIRSR" id="PIRSR005539-1"/>
    </source>
</evidence>
<dbReference type="InterPro" id="IPR005945">
    <property type="entry name" value="Pro_imino_pep"/>
</dbReference>
<dbReference type="SUPFAM" id="SSF53474">
    <property type="entry name" value="alpha/beta-Hydrolases"/>
    <property type="match status" value="1"/>
</dbReference>
<gene>
    <name evidence="6" type="ORF">SAMN05444352_107199</name>
</gene>
<dbReference type="NCBIfam" id="TIGR01250">
    <property type="entry name" value="pro_imino_pep_2"/>
    <property type="match status" value="1"/>
</dbReference>
<keyword evidence="2 3" id="KW-0378">Hydrolase</keyword>
<comment type="similarity">
    <text evidence="1">Belongs to the peptidase S33 family.</text>
</comment>